<protein>
    <submittedName>
        <fullName evidence="1">Uncharacterized protein</fullName>
    </submittedName>
</protein>
<accession>A0AAD8PW83</accession>
<reference evidence="1" key="1">
    <citation type="submission" date="2021-06" db="EMBL/GenBank/DDBJ databases">
        <title>Comparative genomics, transcriptomics and evolutionary studies reveal genomic signatures of adaptation to plant cell wall in hemibiotrophic fungi.</title>
        <authorList>
            <consortium name="DOE Joint Genome Institute"/>
            <person name="Baroncelli R."/>
            <person name="Diaz J.F."/>
            <person name="Benocci T."/>
            <person name="Peng M."/>
            <person name="Battaglia E."/>
            <person name="Haridas S."/>
            <person name="Andreopoulos W."/>
            <person name="Labutti K."/>
            <person name="Pangilinan J."/>
            <person name="Floch G.L."/>
            <person name="Makela M.R."/>
            <person name="Henrissat B."/>
            <person name="Grigoriev I.V."/>
            <person name="Crouch J.A."/>
            <person name="De Vries R.P."/>
            <person name="Sukno S.A."/>
            <person name="Thon M.R."/>
        </authorList>
    </citation>
    <scope>NUCLEOTIDE SEQUENCE</scope>
    <source>
        <strain evidence="1">CBS 125086</strain>
    </source>
</reference>
<keyword evidence="2" id="KW-1185">Reference proteome</keyword>
<evidence type="ECO:0000313" key="2">
    <source>
        <dbReference type="Proteomes" id="UP001230504"/>
    </source>
</evidence>
<evidence type="ECO:0000313" key="1">
    <source>
        <dbReference type="EMBL" id="KAK1585331.1"/>
    </source>
</evidence>
<proteinExistence type="predicted"/>
<gene>
    <name evidence="1" type="ORF">LY79DRAFT_270780</name>
</gene>
<sequence length="160" mass="17466">MHPPIGPGTFTDIPAVSPVRSVENANNAYLWSIWRETLKLLHVYMYAGQLLAAPRKATSIVDKLFAPSFPQNLHSSSSLSSTSPINSLIAPGKQTQAAPSQSCGPRFEMPCAGLSTARHLSPCLERHRVRRLPPAQHPRMSEALGRSSSVAWRALDVMEV</sequence>
<dbReference type="RefSeq" id="XP_060412357.1">
    <property type="nucleotide sequence ID" value="XM_060552019.1"/>
</dbReference>
<organism evidence="1 2">
    <name type="scientific">Colletotrichum navitas</name>
    <dbReference type="NCBI Taxonomy" id="681940"/>
    <lineage>
        <taxon>Eukaryota</taxon>
        <taxon>Fungi</taxon>
        <taxon>Dikarya</taxon>
        <taxon>Ascomycota</taxon>
        <taxon>Pezizomycotina</taxon>
        <taxon>Sordariomycetes</taxon>
        <taxon>Hypocreomycetidae</taxon>
        <taxon>Glomerellales</taxon>
        <taxon>Glomerellaceae</taxon>
        <taxon>Colletotrichum</taxon>
        <taxon>Colletotrichum graminicola species complex</taxon>
    </lineage>
</organism>
<dbReference type="GeneID" id="85436259"/>
<name>A0AAD8PW83_9PEZI</name>
<comment type="caution">
    <text evidence="1">The sequence shown here is derived from an EMBL/GenBank/DDBJ whole genome shotgun (WGS) entry which is preliminary data.</text>
</comment>
<dbReference type="EMBL" id="JAHLJV010000045">
    <property type="protein sequence ID" value="KAK1585331.1"/>
    <property type="molecule type" value="Genomic_DNA"/>
</dbReference>
<dbReference type="Proteomes" id="UP001230504">
    <property type="component" value="Unassembled WGS sequence"/>
</dbReference>
<dbReference type="AlphaFoldDB" id="A0AAD8PW83"/>